<proteinExistence type="predicted"/>
<name>A0ABU6SQ97_9FABA</name>
<reference evidence="2 3" key="1">
    <citation type="journal article" date="2023" name="Plants (Basel)">
        <title>Bridging the Gap: Combining Genomics and Transcriptomics Approaches to Understand Stylosanthes scabra, an Orphan Legume from the Brazilian Caatinga.</title>
        <authorList>
            <person name="Ferreira-Neto J.R.C."/>
            <person name="da Silva M.D."/>
            <person name="Binneck E."/>
            <person name="de Melo N.F."/>
            <person name="da Silva R.H."/>
            <person name="de Melo A.L.T.M."/>
            <person name="Pandolfi V."/>
            <person name="Bustamante F.O."/>
            <person name="Brasileiro-Vidal A.C."/>
            <person name="Benko-Iseppon A.M."/>
        </authorList>
    </citation>
    <scope>NUCLEOTIDE SEQUENCE [LARGE SCALE GENOMIC DNA]</scope>
    <source>
        <tissue evidence="2">Leaves</tissue>
    </source>
</reference>
<evidence type="ECO:0000313" key="3">
    <source>
        <dbReference type="Proteomes" id="UP001341840"/>
    </source>
</evidence>
<organism evidence="2 3">
    <name type="scientific">Stylosanthes scabra</name>
    <dbReference type="NCBI Taxonomy" id="79078"/>
    <lineage>
        <taxon>Eukaryota</taxon>
        <taxon>Viridiplantae</taxon>
        <taxon>Streptophyta</taxon>
        <taxon>Embryophyta</taxon>
        <taxon>Tracheophyta</taxon>
        <taxon>Spermatophyta</taxon>
        <taxon>Magnoliopsida</taxon>
        <taxon>eudicotyledons</taxon>
        <taxon>Gunneridae</taxon>
        <taxon>Pentapetalae</taxon>
        <taxon>rosids</taxon>
        <taxon>fabids</taxon>
        <taxon>Fabales</taxon>
        <taxon>Fabaceae</taxon>
        <taxon>Papilionoideae</taxon>
        <taxon>50 kb inversion clade</taxon>
        <taxon>dalbergioids sensu lato</taxon>
        <taxon>Dalbergieae</taxon>
        <taxon>Pterocarpus clade</taxon>
        <taxon>Stylosanthes</taxon>
    </lineage>
</organism>
<accession>A0ABU6SQ97</accession>
<comment type="caution">
    <text evidence="2">The sequence shown here is derived from an EMBL/GenBank/DDBJ whole genome shotgun (WGS) entry which is preliminary data.</text>
</comment>
<feature type="region of interest" description="Disordered" evidence="1">
    <location>
        <begin position="57"/>
        <end position="79"/>
    </location>
</feature>
<gene>
    <name evidence="2" type="ORF">PIB30_076058</name>
</gene>
<evidence type="ECO:0000256" key="1">
    <source>
        <dbReference type="SAM" id="MobiDB-lite"/>
    </source>
</evidence>
<dbReference type="EMBL" id="JASCZI010061402">
    <property type="protein sequence ID" value="MED6138622.1"/>
    <property type="molecule type" value="Genomic_DNA"/>
</dbReference>
<feature type="compositionally biased region" description="Polar residues" evidence="1">
    <location>
        <begin position="66"/>
        <end position="75"/>
    </location>
</feature>
<evidence type="ECO:0000313" key="2">
    <source>
        <dbReference type="EMBL" id="MED6138622.1"/>
    </source>
</evidence>
<protein>
    <submittedName>
        <fullName evidence="2">Uncharacterized protein</fullName>
    </submittedName>
</protein>
<keyword evidence="3" id="KW-1185">Reference proteome</keyword>
<dbReference type="Proteomes" id="UP001341840">
    <property type="component" value="Unassembled WGS sequence"/>
</dbReference>
<sequence length="133" mass="14647">MVEICAVSLQWVYAIRPYDKPSIDQLIEHLGNLMFHQNDGLLIHWNPSRPLCESVGEEQKEGAKPTFTQHHSTAASPAGTGRCSSVSFVQRPLRRTTASTVCARTSPFRLPSTSSNLVGTSLPLWSIDVIVKS</sequence>